<feature type="compositionally biased region" description="Polar residues" evidence="13">
    <location>
        <begin position="804"/>
        <end position="813"/>
    </location>
</feature>
<dbReference type="Gene3D" id="3.30.160.60">
    <property type="entry name" value="Classic Zinc Finger"/>
    <property type="match status" value="7"/>
</dbReference>
<feature type="domain" description="C2H2-type" evidence="14">
    <location>
        <begin position="288"/>
        <end position="317"/>
    </location>
</feature>
<dbReference type="GO" id="GO:0005634">
    <property type="term" value="C:nucleus"/>
    <property type="evidence" value="ECO:0007669"/>
    <property type="project" value="UniProtKB-SubCell"/>
</dbReference>
<dbReference type="GO" id="GO:0008270">
    <property type="term" value="F:zinc ion binding"/>
    <property type="evidence" value="ECO:0007669"/>
    <property type="project" value="UniProtKB-KW"/>
</dbReference>
<evidence type="ECO:0000313" key="15">
    <source>
        <dbReference type="Ensembl" id="ENSCSRP00000001335.1"/>
    </source>
</evidence>
<feature type="domain" description="C2H2-type" evidence="14">
    <location>
        <begin position="469"/>
        <end position="498"/>
    </location>
</feature>
<dbReference type="SMART" id="SM00355">
    <property type="entry name" value="ZnF_C2H2"/>
    <property type="match status" value="10"/>
</dbReference>
<evidence type="ECO:0000256" key="1">
    <source>
        <dbReference type="ARBA" id="ARBA00004123"/>
    </source>
</evidence>
<evidence type="ECO:0000259" key="14">
    <source>
        <dbReference type="PROSITE" id="PS50157"/>
    </source>
</evidence>
<dbReference type="FunFam" id="3.30.160.60:FF:000543">
    <property type="entry name" value="Zinc finger protein 384 like"/>
    <property type="match status" value="1"/>
</dbReference>
<dbReference type="PANTHER" id="PTHR46179:SF5">
    <property type="entry name" value="ZINC FINGER PROTEIN ZXDC"/>
    <property type="match status" value="1"/>
</dbReference>
<dbReference type="InterPro" id="IPR013087">
    <property type="entry name" value="Znf_C2H2_type"/>
</dbReference>
<keyword evidence="2" id="KW-0479">Metal-binding</keyword>
<feature type="domain" description="C2H2-type" evidence="14">
    <location>
        <begin position="379"/>
        <end position="408"/>
    </location>
</feature>
<keyword evidence="4 12" id="KW-0863">Zinc-finger</keyword>
<evidence type="ECO:0000256" key="8">
    <source>
        <dbReference type="ARBA" id="ARBA00023163"/>
    </source>
</evidence>
<evidence type="ECO:0000256" key="3">
    <source>
        <dbReference type="ARBA" id="ARBA00022737"/>
    </source>
</evidence>
<dbReference type="PROSITE" id="PS00028">
    <property type="entry name" value="ZINC_FINGER_C2H2_1"/>
    <property type="match status" value="10"/>
</dbReference>
<feature type="domain" description="C2H2-type" evidence="14">
    <location>
        <begin position="439"/>
        <end position="468"/>
    </location>
</feature>
<evidence type="ECO:0000256" key="5">
    <source>
        <dbReference type="ARBA" id="ARBA00022833"/>
    </source>
</evidence>
<dbReference type="Proteomes" id="UP000694403">
    <property type="component" value="Unplaced"/>
</dbReference>
<dbReference type="PANTHER" id="PTHR46179">
    <property type="entry name" value="ZINC FINGER PROTEIN"/>
    <property type="match status" value="1"/>
</dbReference>
<proteinExistence type="inferred from homology"/>
<comment type="similarity">
    <text evidence="11">Belongs to the ZXD family.</text>
</comment>
<comment type="function">
    <text evidence="10">Cooperates with CIITA to promote transcription of MHC class I and MHC class II genes.</text>
</comment>
<reference evidence="15" key="1">
    <citation type="submission" date="2025-08" db="UniProtKB">
        <authorList>
            <consortium name="Ensembl"/>
        </authorList>
    </citation>
    <scope>IDENTIFICATION</scope>
</reference>
<dbReference type="GO" id="GO:0070742">
    <property type="term" value="F:C2H2 zinc finger domain binding"/>
    <property type="evidence" value="ECO:0007669"/>
    <property type="project" value="UniProtKB-ARBA"/>
</dbReference>
<feature type="domain" description="C2H2-type" evidence="14">
    <location>
        <begin position="219"/>
        <end position="249"/>
    </location>
</feature>
<feature type="compositionally biased region" description="Pro residues" evidence="13">
    <location>
        <begin position="126"/>
        <end position="143"/>
    </location>
</feature>
<keyword evidence="6" id="KW-0805">Transcription regulation</keyword>
<dbReference type="PROSITE" id="PS50157">
    <property type="entry name" value="ZINC_FINGER_C2H2_2"/>
    <property type="match status" value="9"/>
</dbReference>
<keyword evidence="3" id="KW-0677">Repeat</keyword>
<evidence type="ECO:0000256" key="2">
    <source>
        <dbReference type="ARBA" id="ARBA00022723"/>
    </source>
</evidence>
<dbReference type="GO" id="GO:0003713">
    <property type="term" value="F:transcription coactivator activity"/>
    <property type="evidence" value="ECO:0007669"/>
    <property type="project" value="UniProtKB-ARBA"/>
</dbReference>
<evidence type="ECO:0000256" key="11">
    <source>
        <dbReference type="ARBA" id="ARBA00061186"/>
    </source>
</evidence>
<dbReference type="FunFam" id="3.30.160.60:FF:000872">
    <property type="entry name" value="zinc finger X-linked protein ZXDB"/>
    <property type="match status" value="1"/>
</dbReference>
<keyword evidence="9" id="KW-0539">Nucleus</keyword>
<accession>A0A8C3XIU4</accession>
<dbReference type="Pfam" id="PF00096">
    <property type="entry name" value="zf-C2H2"/>
    <property type="match status" value="2"/>
</dbReference>
<dbReference type="GO" id="GO:0006357">
    <property type="term" value="P:regulation of transcription by RNA polymerase II"/>
    <property type="evidence" value="ECO:0007669"/>
    <property type="project" value="TreeGrafter"/>
</dbReference>
<reference evidence="15" key="2">
    <citation type="submission" date="2025-09" db="UniProtKB">
        <authorList>
            <consortium name="Ensembl"/>
        </authorList>
    </citation>
    <scope>IDENTIFICATION</scope>
</reference>
<feature type="compositionally biased region" description="Basic and acidic residues" evidence="13">
    <location>
        <begin position="112"/>
        <end position="121"/>
    </location>
</feature>
<dbReference type="Ensembl" id="ENSCSRT00000001375.1">
    <property type="protein sequence ID" value="ENSCSRP00000001335.1"/>
    <property type="gene ID" value="ENSCSRG00000001037.1"/>
</dbReference>
<keyword evidence="7" id="KW-0010">Activator</keyword>
<dbReference type="InterPro" id="IPR036236">
    <property type="entry name" value="Znf_C2H2_sf"/>
</dbReference>
<feature type="compositionally biased region" description="Low complexity" evidence="13">
    <location>
        <begin position="678"/>
        <end position="706"/>
    </location>
</feature>
<feature type="region of interest" description="Disordered" evidence="13">
    <location>
        <begin position="1"/>
        <end position="168"/>
    </location>
</feature>
<comment type="subcellular location">
    <subcellularLocation>
        <location evidence="1">Nucleus</location>
    </subcellularLocation>
</comment>
<keyword evidence="5" id="KW-0862">Zinc</keyword>
<keyword evidence="16" id="KW-1185">Reference proteome</keyword>
<feature type="compositionally biased region" description="Pro residues" evidence="13">
    <location>
        <begin position="73"/>
        <end position="83"/>
    </location>
</feature>
<evidence type="ECO:0000256" key="4">
    <source>
        <dbReference type="ARBA" id="ARBA00022771"/>
    </source>
</evidence>
<dbReference type="SUPFAM" id="SSF57667">
    <property type="entry name" value="beta-beta-alpha zinc fingers"/>
    <property type="match status" value="4"/>
</dbReference>
<keyword evidence="8" id="KW-0804">Transcription</keyword>
<feature type="domain" description="C2H2-type" evidence="14">
    <location>
        <begin position="409"/>
        <end position="438"/>
    </location>
</feature>
<feature type="region of interest" description="Disordered" evidence="13">
    <location>
        <begin position="776"/>
        <end position="813"/>
    </location>
</feature>
<dbReference type="InterPro" id="IPR051061">
    <property type="entry name" value="Zinc_finger_trans_reg"/>
</dbReference>
<evidence type="ECO:0000256" key="7">
    <source>
        <dbReference type="ARBA" id="ARBA00023159"/>
    </source>
</evidence>
<dbReference type="AlphaFoldDB" id="A0A8C3XIU4"/>
<feature type="domain" description="C2H2-type" evidence="14">
    <location>
        <begin position="348"/>
        <end position="377"/>
    </location>
</feature>
<evidence type="ECO:0000256" key="10">
    <source>
        <dbReference type="ARBA" id="ARBA00053079"/>
    </source>
</evidence>
<feature type="domain" description="C2H2-type" evidence="14">
    <location>
        <begin position="318"/>
        <end position="346"/>
    </location>
</feature>
<feature type="domain" description="C2H2-type" evidence="14">
    <location>
        <begin position="258"/>
        <end position="287"/>
    </location>
</feature>
<evidence type="ECO:0000256" key="12">
    <source>
        <dbReference type="PROSITE-ProRule" id="PRU00042"/>
    </source>
</evidence>
<evidence type="ECO:0000256" key="6">
    <source>
        <dbReference type="ARBA" id="ARBA00023015"/>
    </source>
</evidence>
<evidence type="ECO:0000256" key="13">
    <source>
        <dbReference type="SAM" id="MobiDB-lite"/>
    </source>
</evidence>
<sequence>METQGLPAVEAARARPDTQHGGGAAPPSAAPAGRLPQREPEPPPPEWDPAAASGLYMSFPVMLLEEKQEPGPSAAPAPPPAPGPDSDGLLLVFNLVRGAAEPGAGPGGGESGRTEPPRGEQEEAPGPAPPPLPPPLLPPPPGPGASAGPPRRGAEAAEGAGQAGAGPGAFSGTITINNQSLLVRIENGVLTLGPGAAEPGPPAPGPGPASGGSRALLVYHCPEPRCPETFSRKQQVRLHRQAAHGGPGPGGGRAARPFGCPVPGCAWSFATAYKLRRHLHSHDKLRPFACAAPGCTKRFTTVYNLRAHGRAHEQEAAHKCEACGQRFPSAARLGAHQRRSHLEPDRPYRCEFPGCERTFITVSALFSHNRAHFREQEQFSCSFPGCSKQYDKACRLKIHMRSHTGERPFICDSEGCGWSFTSMSKLLRHKRKHEDDRRFTCPVEGCGKSFTRAEHLKGHSITHLGTKPFECPVEGCCAKFSARSSLYIHSKKHLQDVDSSKTHCPVSSCNKLFTSKHSMKTHMVKQHNFSPDLLTQLEATNSLTPSSELTSPGQSDLSNIDLVSLFSNVSGNNSGIATDMALVNSGIVTIDVASVGSTLGGNLSVNSNSLGQTVDPLILVASSDIPHSLDSSLLMGTTATVLQQSTSNLDDVQTVNAEALGSLASLSVKNSSQDLHGLTSSNNLTIDTTTLTPSSSLGGSNGPELLTPTKAERNLLPSSDVVGQQEGSKVVTQFVFSNPPGSYSAQKEMDLSTVTCSSFLESGGSARTDYRAIQLAKKRKQRGNGSSTAASNSGQRKSKGGKVSPTSFSSTSHGTRLCGNIVLPNGGLTIRDPATGAQYVQIQLLQDDPPGEGDLPFQLSSQSSSSHSQLTVDLPVHILQVQHLRTLISVVKLDAMKTSLHQHFRCPTLQKSSTFRPKSNFTGSSSVTTRGLPWALPRCYRRLFFPPQVSPFLVLLHVGDAIYFCPKG</sequence>
<organism evidence="15 16">
    <name type="scientific">Chelydra serpentina</name>
    <name type="common">Snapping turtle</name>
    <name type="synonym">Testudo serpentina</name>
    <dbReference type="NCBI Taxonomy" id="8475"/>
    <lineage>
        <taxon>Eukaryota</taxon>
        <taxon>Metazoa</taxon>
        <taxon>Chordata</taxon>
        <taxon>Craniata</taxon>
        <taxon>Vertebrata</taxon>
        <taxon>Euteleostomi</taxon>
        <taxon>Archelosauria</taxon>
        <taxon>Testudinata</taxon>
        <taxon>Testudines</taxon>
        <taxon>Cryptodira</taxon>
        <taxon>Durocryptodira</taxon>
        <taxon>Americhelydia</taxon>
        <taxon>Chelydroidea</taxon>
        <taxon>Chelydridae</taxon>
        <taxon>Chelydra</taxon>
    </lineage>
</organism>
<feature type="compositionally biased region" description="Low complexity" evidence="13">
    <location>
        <begin position="144"/>
        <end position="160"/>
    </location>
</feature>
<protein>
    <recommendedName>
        <fullName evidence="14">C2H2-type domain-containing protein</fullName>
    </recommendedName>
</protein>
<dbReference type="FunFam" id="3.30.160.60:FF:000499">
    <property type="entry name" value="ZXD family zinc finger C"/>
    <property type="match status" value="1"/>
</dbReference>
<feature type="region of interest" description="Disordered" evidence="13">
    <location>
        <begin position="677"/>
        <end position="708"/>
    </location>
</feature>
<dbReference type="FunFam" id="3.30.160.60:FF:000257">
    <property type="entry name" value="ZXD family zinc finger C"/>
    <property type="match status" value="1"/>
</dbReference>
<feature type="compositionally biased region" description="Low complexity" evidence="13">
    <location>
        <begin position="783"/>
        <end position="794"/>
    </location>
</feature>
<evidence type="ECO:0000313" key="16">
    <source>
        <dbReference type="Proteomes" id="UP000694403"/>
    </source>
</evidence>
<evidence type="ECO:0000256" key="9">
    <source>
        <dbReference type="ARBA" id="ARBA00023242"/>
    </source>
</evidence>
<name>A0A8C3XIU4_CHESE</name>